<reference evidence="2 3" key="1">
    <citation type="submission" date="2022-03" db="EMBL/GenBank/DDBJ databases">
        <title>Streptomyces yunnanensis P86,complete genome.</title>
        <authorList>
            <person name="Chen S."/>
            <person name="Zhang Q."/>
        </authorList>
    </citation>
    <scope>NUCLEOTIDE SEQUENCE [LARGE SCALE GENOMIC DNA]</scope>
    <source>
        <strain evidence="2 3">P86</strain>
    </source>
</reference>
<evidence type="ECO:0000313" key="3">
    <source>
        <dbReference type="Proteomes" id="UP001218629"/>
    </source>
</evidence>
<evidence type="ECO:0008006" key="4">
    <source>
        <dbReference type="Google" id="ProtNLM"/>
    </source>
</evidence>
<dbReference type="EMBL" id="CP095749">
    <property type="protein sequence ID" value="WEB37975.1"/>
    <property type="molecule type" value="Genomic_DNA"/>
</dbReference>
<sequence>MTRRMRTALICTAAAITAVALTVTILEDTFFGTGAVGAAEYRQGYQWLATMRRGLTAKAHTTRIFPATPTTPTTPTDGTRTEQTPPASAFTRSGWTASIDCRLASRQEKFTQGVAREHLDAWVRGCEDAMKDLPRQ</sequence>
<feature type="region of interest" description="Disordered" evidence="1">
    <location>
        <begin position="64"/>
        <end position="91"/>
    </location>
</feature>
<gene>
    <name evidence="2" type="ORF">MOV08_00685</name>
</gene>
<proteinExistence type="predicted"/>
<evidence type="ECO:0000313" key="2">
    <source>
        <dbReference type="EMBL" id="WEB37975.1"/>
    </source>
</evidence>
<dbReference type="RefSeq" id="WP_275305732.1">
    <property type="nucleotide sequence ID" value="NZ_CP095749.1"/>
</dbReference>
<feature type="compositionally biased region" description="Low complexity" evidence="1">
    <location>
        <begin position="64"/>
        <end position="85"/>
    </location>
</feature>
<name>A0ABY7ZZ53_9ACTN</name>
<dbReference type="Proteomes" id="UP001218629">
    <property type="component" value="Chromosome"/>
</dbReference>
<keyword evidence="3" id="KW-1185">Reference proteome</keyword>
<organism evidence="2 3">
    <name type="scientific">Streptomyces yunnanensis</name>
    <dbReference type="NCBI Taxonomy" id="156453"/>
    <lineage>
        <taxon>Bacteria</taxon>
        <taxon>Bacillati</taxon>
        <taxon>Actinomycetota</taxon>
        <taxon>Actinomycetes</taxon>
        <taxon>Kitasatosporales</taxon>
        <taxon>Streptomycetaceae</taxon>
        <taxon>Streptomyces</taxon>
    </lineage>
</organism>
<accession>A0ABY7ZZ53</accession>
<protein>
    <recommendedName>
        <fullName evidence="4">Secreted protein</fullName>
    </recommendedName>
</protein>
<evidence type="ECO:0000256" key="1">
    <source>
        <dbReference type="SAM" id="MobiDB-lite"/>
    </source>
</evidence>